<dbReference type="RefSeq" id="WP_131927548.1">
    <property type="nucleotide sequence ID" value="NZ_SLXB01000042.1"/>
</dbReference>
<sequence>MENETRERRDHVTFDKDGFTIRIYSAMPVEDWSDTVRALLRVLSAQNPELASAHETLYCVYNLLEALLPEWETIRKMNV</sequence>
<comment type="caution">
    <text evidence="1">The sequence shown here is derived from an EMBL/GenBank/DDBJ whole genome shotgun (WGS) entry which is preliminary data.</text>
</comment>
<dbReference type="EMBL" id="SLXB01000042">
    <property type="protein sequence ID" value="TCO86681.1"/>
    <property type="molecule type" value="Genomic_DNA"/>
</dbReference>
<organism evidence="1 2">
    <name type="scientific">Prevotella heparinolytica</name>
    <dbReference type="NCBI Taxonomy" id="28113"/>
    <lineage>
        <taxon>Bacteria</taxon>
        <taxon>Pseudomonadati</taxon>
        <taxon>Bacteroidota</taxon>
        <taxon>Bacteroidia</taxon>
        <taxon>Bacteroidales</taxon>
        <taxon>Bacteroidaceae</taxon>
        <taxon>Bacteroides</taxon>
    </lineage>
</organism>
<protein>
    <submittedName>
        <fullName evidence="1">Uncharacterized protein</fullName>
    </submittedName>
</protein>
<name>A0A4R2LG80_9BACE</name>
<gene>
    <name evidence="1" type="ORF">EV202_1426</name>
</gene>
<accession>A0A4R2LG80</accession>
<evidence type="ECO:0000313" key="1">
    <source>
        <dbReference type="EMBL" id="TCO86681.1"/>
    </source>
</evidence>
<proteinExistence type="predicted"/>
<dbReference type="Proteomes" id="UP000295600">
    <property type="component" value="Unassembled WGS sequence"/>
</dbReference>
<evidence type="ECO:0000313" key="2">
    <source>
        <dbReference type="Proteomes" id="UP000295600"/>
    </source>
</evidence>
<reference evidence="1 2" key="1">
    <citation type="submission" date="2019-03" db="EMBL/GenBank/DDBJ databases">
        <title>Genomic Encyclopedia of Type Strains, Phase IV (KMG-IV): sequencing the most valuable type-strain genomes for metagenomic binning, comparative biology and taxonomic classification.</title>
        <authorList>
            <person name="Goeker M."/>
        </authorList>
    </citation>
    <scope>NUCLEOTIDE SEQUENCE [LARGE SCALE GENOMIC DNA]</scope>
    <source>
        <strain evidence="1 2">DSM 23917</strain>
    </source>
</reference>
<dbReference type="AlphaFoldDB" id="A0A4R2LG80"/>